<evidence type="ECO:0000313" key="1">
    <source>
        <dbReference type="Proteomes" id="UP000887578"/>
    </source>
</evidence>
<organism evidence="1 2">
    <name type="scientific">Panagrolaimus davidi</name>
    <dbReference type="NCBI Taxonomy" id="227884"/>
    <lineage>
        <taxon>Eukaryota</taxon>
        <taxon>Metazoa</taxon>
        <taxon>Ecdysozoa</taxon>
        <taxon>Nematoda</taxon>
        <taxon>Chromadorea</taxon>
        <taxon>Rhabditida</taxon>
        <taxon>Tylenchina</taxon>
        <taxon>Panagrolaimomorpha</taxon>
        <taxon>Panagrolaimoidea</taxon>
        <taxon>Panagrolaimidae</taxon>
        <taxon>Panagrolaimus</taxon>
    </lineage>
</organism>
<protein>
    <submittedName>
        <fullName evidence="2">AAA-ATPase-like domain-containing protein</fullName>
    </submittedName>
</protein>
<proteinExistence type="predicted"/>
<name>A0A914Q3G0_9BILA</name>
<dbReference type="AlphaFoldDB" id="A0A914Q3G0"/>
<keyword evidence="1" id="KW-1185">Reference proteome</keyword>
<dbReference type="Proteomes" id="UP000887578">
    <property type="component" value="Unplaced"/>
</dbReference>
<accession>A0A914Q3G0</accession>
<dbReference type="WBParaSite" id="PDA_v2.g25767.t1">
    <property type="protein sequence ID" value="PDA_v2.g25767.t1"/>
    <property type="gene ID" value="PDA_v2.g25767"/>
</dbReference>
<sequence>MDNFLNTSSTIGAYLALSHFAGTLDKIVPSKIPVIAFYGDLSFIYIFDQVFGYKLLDNWNGEYGRENYISFDEERPKFFEKAAKIFRSTCSSVVHDMIKVLSYSPNEIPLLNLTLGYNITKNRKNQIVFRINTFNGIKRASPTLLMSWLLKRHIKAIEQKLGEKPDEIAFYIFDEFDTPAKFRIQNGLKESCDLAEIECSFVETLQMESIQM</sequence>
<reference evidence="2" key="1">
    <citation type="submission" date="2022-11" db="UniProtKB">
        <authorList>
            <consortium name="WormBaseParasite"/>
        </authorList>
    </citation>
    <scope>IDENTIFICATION</scope>
</reference>
<evidence type="ECO:0000313" key="2">
    <source>
        <dbReference type="WBParaSite" id="PDA_v2.g25767.t1"/>
    </source>
</evidence>